<sequence>MPKPSSIRPTMSMATFTAAAFTPAPAKKSAPPASMTACLPIALVTRPAASDAASPARYSDDVNAVSTWLS</sequence>
<proteinExistence type="predicted"/>
<name>A0A8J5SVT5_ZIZPA</name>
<dbReference type="EMBL" id="JAAALK010000086">
    <property type="protein sequence ID" value="KAG8082151.1"/>
    <property type="molecule type" value="Genomic_DNA"/>
</dbReference>
<evidence type="ECO:0000313" key="2">
    <source>
        <dbReference type="Proteomes" id="UP000729402"/>
    </source>
</evidence>
<dbReference type="Proteomes" id="UP000729402">
    <property type="component" value="Unassembled WGS sequence"/>
</dbReference>
<evidence type="ECO:0000313" key="1">
    <source>
        <dbReference type="EMBL" id="KAG8082151.1"/>
    </source>
</evidence>
<keyword evidence="2" id="KW-1185">Reference proteome</keyword>
<accession>A0A8J5SVT5</accession>
<comment type="caution">
    <text evidence="1">The sequence shown here is derived from an EMBL/GenBank/DDBJ whole genome shotgun (WGS) entry which is preliminary data.</text>
</comment>
<protein>
    <submittedName>
        <fullName evidence="1">Uncharacterized protein</fullName>
    </submittedName>
</protein>
<gene>
    <name evidence="1" type="ORF">GUJ93_ZPchr0014g46975</name>
</gene>
<dbReference type="AlphaFoldDB" id="A0A8J5SVT5"/>
<reference evidence="1" key="1">
    <citation type="journal article" date="2021" name="bioRxiv">
        <title>Whole Genome Assembly and Annotation of Northern Wild Rice, Zizania palustris L., Supports a Whole Genome Duplication in the Zizania Genus.</title>
        <authorList>
            <person name="Haas M."/>
            <person name="Kono T."/>
            <person name="Macchietto M."/>
            <person name="Millas R."/>
            <person name="McGilp L."/>
            <person name="Shao M."/>
            <person name="Duquette J."/>
            <person name="Hirsch C.N."/>
            <person name="Kimball J."/>
        </authorList>
    </citation>
    <scope>NUCLEOTIDE SEQUENCE</scope>
    <source>
        <tissue evidence="1">Fresh leaf tissue</tissue>
    </source>
</reference>
<organism evidence="1 2">
    <name type="scientific">Zizania palustris</name>
    <name type="common">Northern wild rice</name>
    <dbReference type="NCBI Taxonomy" id="103762"/>
    <lineage>
        <taxon>Eukaryota</taxon>
        <taxon>Viridiplantae</taxon>
        <taxon>Streptophyta</taxon>
        <taxon>Embryophyta</taxon>
        <taxon>Tracheophyta</taxon>
        <taxon>Spermatophyta</taxon>
        <taxon>Magnoliopsida</taxon>
        <taxon>Liliopsida</taxon>
        <taxon>Poales</taxon>
        <taxon>Poaceae</taxon>
        <taxon>BOP clade</taxon>
        <taxon>Oryzoideae</taxon>
        <taxon>Oryzeae</taxon>
        <taxon>Zizaniinae</taxon>
        <taxon>Zizania</taxon>
    </lineage>
</organism>
<reference evidence="1" key="2">
    <citation type="submission" date="2021-02" db="EMBL/GenBank/DDBJ databases">
        <authorList>
            <person name="Kimball J.A."/>
            <person name="Haas M.W."/>
            <person name="Macchietto M."/>
            <person name="Kono T."/>
            <person name="Duquette J."/>
            <person name="Shao M."/>
        </authorList>
    </citation>
    <scope>NUCLEOTIDE SEQUENCE</scope>
    <source>
        <tissue evidence="1">Fresh leaf tissue</tissue>
    </source>
</reference>